<evidence type="ECO:0000259" key="3">
    <source>
        <dbReference type="Pfam" id="PF20149"/>
    </source>
</evidence>
<accession>A0A9P6ZEW3</accession>
<name>A0A9P6ZEW3_9AGAM</name>
<dbReference type="EMBL" id="JABBWD010000340">
    <property type="protein sequence ID" value="KAG1761538.1"/>
    <property type="molecule type" value="Genomic_DNA"/>
</dbReference>
<keyword evidence="2" id="KW-0472">Membrane</keyword>
<feature type="domain" description="DUF6532" evidence="3">
    <location>
        <begin position="275"/>
        <end position="385"/>
    </location>
</feature>
<feature type="region of interest" description="Disordered" evidence="1">
    <location>
        <begin position="1"/>
        <end position="59"/>
    </location>
</feature>
<dbReference type="Pfam" id="PF20149">
    <property type="entry name" value="DUF6532"/>
    <property type="match status" value="1"/>
</dbReference>
<dbReference type="Proteomes" id="UP000714275">
    <property type="component" value="Unassembled WGS sequence"/>
</dbReference>
<keyword evidence="2" id="KW-1133">Transmembrane helix</keyword>
<feature type="compositionally biased region" description="Polar residues" evidence="1">
    <location>
        <begin position="19"/>
        <end position="33"/>
    </location>
</feature>
<evidence type="ECO:0000256" key="1">
    <source>
        <dbReference type="SAM" id="MobiDB-lite"/>
    </source>
</evidence>
<evidence type="ECO:0000256" key="2">
    <source>
        <dbReference type="SAM" id="Phobius"/>
    </source>
</evidence>
<sequence>MAPAQLHQGKKKDKAEQGGTDQHINNSENSSQHLDAPFEDGGNDEGDLDGGDGGDLGQEHDWEDELMDVEGQDNETYDVLECHQAQNGRCKAPSPSLLTNAHLNIMTARDLLVNACLNVMVAQDLVNVCHLRVPLPFEPRLPDVDTPCLNVGAPHLGQTLPLVVVHSPLPTDTLCHELLLTMQPLLVVHTLVALHLLVLTTHEKSRRTKRTLPSLGFIHLDAVQLAQEVLDTELWVSHQKKLKFENCYFPEYSPHMCRLSIKRLSSPLPNYPTISSRRALQSATKLLKTGDYLRIPDSSNGKFKNFVSQALKDVCLKFFYSNSKKALKNTDEFRQSIPVNALILMAAVIKGVISGFSETSTDKVPELSADRCRTDFNNLQKSIDKLLDIPEHREELEEMLSNGLRLVWAHLIGMQMGVMQAVTLGTSISYFNALFNALCLFSLRIMMIKFV</sequence>
<dbReference type="AlphaFoldDB" id="A0A9P6ZEW3"/>
<proteinExistence type="predicted"/>
<dbReference type="InterPro" id="IPR045341">
    <property type="entry name" value="DUF6532"/>
</dbReference>
<protein>
    <recommendedName>
        <fullName evidence="3">DUF6532 domain-containing protein</fullName>
    </recommendedName>
</protein>
<organism evidence="4 5">
    <name type="scientific">Suillus placidus</name>
    <dbReference type="NCBI Taxonomy" id="48579"/>
    <lineage>
        <taxon>Eukaryota</taxon>
        <taxon>Fungi</taxon>
        <taxon>Dikarya</taxon>
        <taxon>Basidiomycota</taxon>
        <taxon>Agaricomycotina</taxon>
        <taxon>Agaricomycetes</taxon>
        <taxon>Agaricomycetidae</taxon>
        <taxon>Boletales</taxon>
        <taxon>Suillineae</taxon>
        <taxon>Suillaceae</taxon>
        <taxon>Suillus</taxon>
    </lineage>
</organism>
<comment type="caution">
    <text evidence="4">The sequence shown here is derived from an EMBL/GenBank/DDBJ whole genome shotgun (WGS) entry which is preliminary data.</text>
</comment>
<keyword evidence="2" id="KW-0812">Transmembrane</keyword>
<reference evidence="4" key="1">
    <citation type="journal article" date="2020" name="New Phytol.">
        <title>Comparative genomics reveals dynamic genome evolution in host specialist ectomycorrhizal fungi.</title>
        <authorList>
            <person name="Lofgren L.A."/>
            <person name="Nguyen N.H."/>
            <person name="Vilgalys R."/>
            <person name="Ruytinx J."/>
            <person name="Liao H.L."/>
            <person name="Branco S."/>
            <person name="Kuo A."/>
            <person name="LaButti K."/>
            <person name="Lipzen A."/>
            <person name="Andreopoulos W."/>
            <person name="Pangilinan J."/>
            <person name="Riley R."/>
            <person name="Hundley H."/>
            <person name="Na H."/>
            <person name="Barry K."/>
            <person name="Grigoriev I.V."/>
            <person name="Stajich J.E."/>
            <person name="Kennedy P.G."/>
        </authorList>
    </citation>
    <scope>NUCLEOTIDE SEQUENCE</scope>
    <source>
        <strain evidence="4">DOB743</strain>
    </source>
</reference>
<keyword evidence="5" id="KW-1185">Reference proteome</keyword>
<gene>
    <name evidence="4" type="ORF">EV702DRAFT_1207149</name>
</gene>
<evidence type="ECO:0000313" key="5">
    <source>
        <dbReference type="Proteomes" id="UP000714275"/>
    </source>
</evidence>
<dbReference type="OrthoDB" id="2679038at2759"/>
<feature type="compositionally biased region" description="Acidic residues" evidence="1">
    <location>
        <begin position="37"/>
        <end position="52"/>
    </location>
</feature>
<feature type="transmembrane region" description="Helical" evidence="2">
    <location>
        <begin position="428"/>
        <end position="447"/>
    </location>
</feature>
<evidence type="ECO:0000313" key="4">
    <source>
        <dbReference type="EMBL" id="KAG1761538.1"/>
    </source>
</evidence>